<dbReference type="Proteomes" id="UP001459204">
    <property type="component" value="Unassembled WGS sequence"/>
</dbReference>
<dbReference type="InterPro" id="IPR004220">
    <property type="entry name" value="5-COMe_2-OHmuconate_Isoase"/>
</dbReference>
<gene>
    <name evidence="1" type="ORF">AAD027_07480</name>
</gene>
<dbReference type="SUPFAM" id="SSF55331">
    <property type="entry name" value="Tautomerase/MIF"/>
    <property type="match status" value="1"/>
</dbReference>
<dbReference type="InterPro" id="IPR014347">
    <property type="entry name" value="Tautomerase/MIF_sf"/>
</dbReference>
<dbReference type="Pfam" id="PF02962">
    <property type="entry name" value="CHMI"/>
    <property type="match status" value="1"/>
</dbReference>
<dbReference type="PANTHER" id="PTHR37950">
    <property type="entry name" value="4-HYDROXYPHENYLACETATE CATABOLISM PROTEIN"/>
    <property type="match status" value="1"/>
</dbReference>
<evidence type="ECO:0000313" key="1">
    <source>
        <dbReference type="EMBL" id="MEL1264210.1"/>
    </source>
</evidence>
<dbReference type="RefSeq" id="WP_341725382.1">
    <property type="nucleotide sequence ID" value="NZ_JBBWWT010000002.1"/>
</dbReference>
<dbReference type="CDD" id="cd00580">
    <property type="entry name" value="CHMI"/>
    <property type="match status" value="1"/>
</dbReference>
<reference evidence="1 2" key="1">
    <citation type="submission" date="2024-04" db="EMBL/GenBank/DDBJ databases">
        <title>Draft genome sequence of Pseudoxanthomonas putridarboris WD12.</title>
        <authorList>
            <person name="Oh J."/>
        </authorList>
    </citation>
    <scope>NUCLEOTIDE SEQUENCE [LARGE SCALE GENOMIC DNA]</scope>
    <source>
        <strain evidence="1 2">WD12</strain>
    </source>
</reference>
<accession>A0ABU9IZ12</accession>
<sequence length="114" mass="13064">MPHFVVDCSQGILRQRSEEEVLARLHHAVNSTGLFEESDIKVRVNPFLVYTVGGGKEDFIHVFSYIMQGRTIEQRADLSRRIVGELADMFPAIHRIATNVAEFEKATYLNREML</sequence>
<name>A0ABU9IZ12_9GAMM</name>
<dbReference type="PANTHER" id="PTHR37950:SF1">
    <property type="entry name" value="4-HYDROXYPHENYLACETATE CATABOLISM PROTEIN"/>
    <property type="match status" value="1"/>
</dbReference>
<dbReference type="EMBL" id="JBBWWT010000002">
    <property type="protein sequence ID" value="MEL1264210.1"/>
    <property type="molecule type" value="Genomic_DNA"/>
</dbReference>
<evidence type="ECO:0000313" key="2">
    <source>
        <dbReference type="Proteomes" id="UP001459204"/>
    </source>
</evidence>
<keyword evidence="2" id="KW-1185">Reference proteome</keyword>
<dbReference type="Gene3D" id="3.30.429.10">
    <property type="entry name" value="Macrophage Migration Inhibitory Factor"/>
    <property type="match status" value="1"/>
</dbReference>
<comment type="caution">
    <text evidence="1">The sequence shown here is derived from an EMBL/GenBank/DDBJ whole genome shotgun (WGS) entry which is preliminary data.</text>
</comment>
<organism evidence="1 2">
    <name type="scientific">Pseudoxanthomonas putridarboris</name>
    <dbReference type="NCBI Taxonomy" id="752605"/>
    <lineage>
        <taxon>Bacteria</taxon>
        <taxon>Pseudomonadati</taxon>
        <taxon>Pseudomonadota</taxon>
        <taxon>Gammaproteobacteria</taxon>
        <taxon>Lysobacterales</taxon>
        <taxon>Lysobacteraceae</taxon>
        <taxon>Pseudoxanthomonas</taxon>
    </lineage>
</organism>
<proteinExistence type="predicted"/>
<protein>
    <submittedName>
        <fullName evidence="1">5-carboxymethyl-2-hydroxymuconate Delta-isomerase</fullName>
    </submittedName>
</protein>